<organism evidence="2 3">
    <name type="scientific">Brassica napus</name>
    <name type="common">Rape</name>
    <dbReference type="NCBI Taxonomy" id="3708"/>
    <lineage>
        <taxon>Eukaryota</taxon>
        <taxon>Viridiplantae</taxon>
        <taxon>Streptophyta</taxon>
        <taxon>Embryophyta</taxon>
        <taxon>Tracheophyta</taxon>
        <taxon>Spermatophyta</taxon>
        <taxon>Magnoliopsida</taxon>
        <taxon>eudicotyledons</taxon>
        <taxon>Gunneridae</taxon>
        <taxon>Pentapetalae</taxon>
        <taxon>rosids</taxon>
        <taxon>malvids</taxon>
        <taxon>Brassicales</taxon>
        <taxon>Brassicaceae</taxon>
        <taxon>Brassiceae</taxon>
        <taxon>Brassica</taxon>
    </lineage>
</organism>
<name>A0ABQ7Y9B1_BRANA</name>
<reference evidence="2 3" key="1">
    <citation type="submission" date="2021-05" db="EMBL/GenBank/DDBJ databases">
        <title>Genome Assembly of Synthetic Allotetraploid Brassica napus Reveals Homoeologous Exchanges between Subgenomes.</title>
        <authorList>
            <person name="Davis J.T."/>
        </authorList>
    </citation>
    <scope>NUCLEOTIDE SEQUENCE [LARGE SCALE GENOMIC DNA]</scope>
    <source>
        <strain evidence="3">cv. Da-Ae</strain>
        <tissue evidence="2">Seedling</tissue>
    </source>
</reference>
<comment type="caution">
    <text evidence="2">The sequence shown here is derived from an EMBL/GenBank/DDBJ whole genome shotgun (WGS) entry which is preliminary data.</text>
</comment>
<feature type="transmembrane region" description="Helical" evidence="1">
    <location>
        <begin position="42"/>
        <end position="61"/>
    </location>
</feature>
<accession>A0ABQ7Y9B1</accession>
<protein>
    <recommendedName>
        <fullName evidence="4">ABC transporter permease</fullName>
    </recommendedName>
</protein>
<gene>
    <name evidence="2" type="ORF">HID58_081525</name>
</gene>
<sequence>ITKFPPIWIHYVLQSQLQERLSQFFNEIGYLQKGKKLNSMNLFLYMAPIVVVFLLHATLIVEKNLRV</sequence>
<keyword evidence="1" id="KW-0472">Membrane</keyword>
<evidence type="ECO:0000313" key="2">
    <source>
        <dbReference type="EMBL" id="KAH0864314.1"/>
    </source>
</evidence>
<feature type="non-terminal residue" evidence="2">
    <location>
        <position position="1"/>
    </location>
</feature>
<proteinExistence type="predicted"/>
<evidence type="ECO:0000313" key="3">
    <source>
        <dbReference type="Proteomes" id="UP000824890"/>
    </source>
</evidence>
<keyword evidence="1" id="KW-1133">Transmembrane helix</keyword>
<evidence type="ECO:0000256" key="1">
    <source>
        <dbReference type="SAM" id="Phobius"/>
    </source>
</evidence>
<evidence type="ECO:0008006" key="4">
    <source>
        <dbReference type="Google" id="ProtNLM"/>
    </source>
</evidence>
<keyword evidence="3" id="KW-1185">Reference proteome</keyword>
<keyword evidence="1" id="KW-0812">Transmembrane</keyword>
<dbReference type="EMBL" id="JAGKQM010000018">
    <property type="protein sequence ID" value="KAH0864314.1"/>
    <property type="molecule type" value="Genomic_DNA"/>
</dbReference>
<dbReference type="Proteomes" id="UP000824890">
    <property type="component" value="Unassembled WGS sequence"/>
</dbReference>